<dbReference type="OrthoDB" id="246381at2759"/>
<reference evidence="2 3" key="1">
    <citation type="submission" date="2013-07" db="EMBL/GenBank/DDBJ databases">
        <authorList>
            <person name="Stoco P.H."/>
            <person name="Wagner G."/>
            <person name="Gerber A."/>
            <person name="Zaha A."/>
            <person name="Thompson C."/>
            <person name="Bartholomeu D.C."/>
            <person name="Luckemeyer D.D."/>
            <person name="Bahia D."/>
            <person name="Loreto E."/>
            <person name="Prestes E.B."/>
            <person name="Lima F.M."/>
            <person name="Rodrigues-Luiz G."/>
            <person name="Vallejo G.A."/>
            <person name="Filho J.F."/>
            <person name="Monteiro K.M."/>
            <person name="Tyler K.M."/>
            <person name="de Almeida L.G."/>
            <person name="Ortiz M.F."/>
            <person name="Siervo M.A."/>
            <person name="de Moraes M.H."/>
            <person name="Cunha O.L."/>
            <person name="Mendonca-Neto R."/>
            <person name="Silva R."/>
            <person name="Teixeira S.M."/>
            <person name="Murta S.M."/>
            <person name="Sincero T.C."/>
            <person name="Mendes T.A."/>
            <person name="Urmenyi T.P."/>
            <person name="Silva V.G."/>
            <person name="da Rocha W.D."/>
            <person name="Andersson B."/>
            <person name="Romanha A.J."/>
            <person name="Steindel M."/>
            <person name="de Vasconcelos A.T."/>
            <person name="Grisard E.C."/>
        </authorList>
    </citation>
    <scope>NUCLEOTIDE SEQUENCE [LARGE SCALE GENOMIC DNA]</scope>
    <source>
        <strain evidence="2 3">SC58</strain>
    </source>
</reference>
<name>A0A061JEV4_TRYRA</name>
<evidence type="ECO:0000256" key="1">
    <source>
        <dbReference type="SAM" id="MobiDB-lite"/>
    </source>
</evidence>
<keyword evidence="3" id="KW-1185">Reference proteome</keyword>
<protein>
    <submittedName>
        <fullName evidence="2">Uncharacterized protein</fullName>
    </submittedName>
</protein>
<accession>A0A061JEV4</accession>
<dbReference type="VEuPathDB" id="TriTrypDB:TRSC58_00034"/>
<sequence>MGKFQLCIESTVREVNSLLVFHNVHPQVRADVQRRLQRLVYRTHDYMGTLTPGYCESAEDVCAAVVHGVVDDTLRSVLPGVELVLEEKRSAALQQRTRDLEMELCKSEKRCSELEEVLERFRKAHRFMLRCYFREVLVLRYKLQEALWRRRAHGRRAQSAQLCPSTQQNQSRSILSIVPGSQAPDLGDTLTALSPSQNMSLSEDTTDVSASLVICDVVTFPDTQNIAANGTGHDVTWPLVTSKGATAAPTTVVKSVSGNRVPLLAELLQSPPTAATTATATVVHPDVTADTPKVSVKSNASGKISHASTVKRNLDRKSRGVRTAATQTVPFMGDDSVDAVFDYERYIKHLNRTQRRESGSLFDSEMTTLSVKNGVLKKHRKQQEAGSQLMQQRLTESRQHTTTSARKHPKKRWGFSTPGSRSNTSSVELVREVLLTDLTEIHQGVQKLQEQHFKDMTELQNAMRSIESQVGIVLGFFGTYAEEVSRLAAALSGDEEAVNDMSNGALIARDDPYRRRVVMDYFTVTALTDALAEAGPEQSESRTMQEMVMQQLQQQRQEHINYWENNPVTLRARAAFAELQVAAMRRWEEASRRRRRVATIDMMPTILGNDLNNFSVFTGGSKNRAEHEEDSIALLSLSREDKIKALVRLRMQRIAHRARHRNRLHQLAEAARMGRRGEELYGILREAALHEQMVDGVTRKINKLLHDLGLSGAVSDSERTFFTKNLAFSPCICVILQGRCGGVR</sequence>
<proteinExistence type="predicted"/>
<dbReference type="AlphaFoldDB" id="A0A061JEV4"/>
<dbReference type="Proteomes" id="UP000031737">
    <property type="component" value="Unassembled WGS sequence"/>
</dbReference>
<gene>
    <name evidence="2" type="ORF">TRSC58_00034</name>
</gene>
<dbReference type="EMBL" id="AUPL01000034">
    <property type="protein sequence ID" value="ESL12202.1"/>
    <property type="molecule type" value="Genomic_DNA"/>
</dbReference>
<evidence type="ECO:0000313" key="2">
    <source>
        <dbReference type="EMBL" id="ESL12202.1"/>
    </source>
</evidence>
<feature type="region of interest" description="Disordered" evidence="1">
    <location>
        <begin position="376"/>
        <end position="422"/>
    </location>
</feature>
<evidence type="ECO:0000313" key="3">
    <source>
        <dbReference type="Proteomes" id="UP000031737"/>
    </source>
</evidence>
<feature type="compositionally biased region" description="Polar residues" evidence="1">
    <location>
        <begin position="384"/>
        <end position="404"/>
    </location>
</feature>
<organism evidence="2 3">
    <name type="scientific">Trypanosoma rangeli SC58</name>
    <dbReference type="NCBI Taxonomy" id="429131"/>
    <lineage>
        <taxon>Eukaryota</taxon>
        <taxon>Discoba</taxon>
        <taxon>Euglenozoa</taxon>
        <taxon>Kinetoplastea</taxon>
        <taxon>Metakinetoplastina</taxon>
        <taxon>Trypanosomatida</taxon>
        <taxon>Trypanosomatidae</taxon>
        <taxon>Trypanosoma</taxon>
        <taxon>Herpetosoma</taxon>
    </lineage>
</organism>
<comment type="caution">
    <text evidence="2">The sequence shown here is derived from an EMBL/GenBank/DDBJ whole genome shotgun (WGS) entry which is preliminary data.</text>
</comment>